<dbReference type="InterPro" id="IPR052155">
    <property type="entry name" value="Biofilm_reg_signaling"/>
</dbReference>
<dbReference type="InterPro" id="IPR000160">
    <property type="entry name" value="GGDEF_dom"/>
</dbReference>
<evidence type="ECO:0000259" key="1">
    <source>
        <dbReference type="PROSITE" id="PS50112"/>
    </source>
</evidence>
<reference evidence="4 5" key="1">
    <citation type="submission" date="2016-10" db="EMBL/GenBank/DDBJ databases">
        <title>The Draft Genome Sequence of Actinokineospora bangkokensis 44EHWT reveals the biosynthetic pathway of antifungal compounds Thailandins with unusual extender unit butylmalonyl-CoA.</title>
        <authorList>
            <person name="Greule A."/>
            <person name="Intra B."/>
            <person name="Flemming S."/>
            <person name="Rommel M.G."/>
            <person name="Panbangred W."/>
            <person name="Bechthold A."/>
        </authorList>
    </citation>
    <scope>NUCLEOTIDE SEQUENCE [LARGE SCALE GENOMIC DNA]</scope>
    <source>
        <strain evidence="4 5">44EHW</strain>
    </source>
</reference>
<dbReference type="CDD" id="cd01949">
    <property type="entry name" value="GGDEF"/>
    <property type="match status" value="1"/>
</dbReference>
<dbReference type="PANTHER" id="PTHR44757:SF2">
    <property type="entry name" value="BIOFILM ARCHITECTURE MAINTENANCE PROTEIN MBAA"/>
    <property type="match status" value="1"/>
</dbReference>
<dbReference type="RefSeq" id="WP_075973261.1">
    <property type="nucleotide sequence ID" value="NZ_MKQR01000005.1"/>
</dbReference>
<proteinExistence type="predicted"/>
<evidence type="ECO:0008006" key="6">
    <source>
        <dbReference type="Google" id="ProtNLM"/>
    </source>
</evidence>
<evidence type="ECO:0000259" key="3">
    <source>
        <dbReference type="PROSITE" id="PS50887"/>
    </source>
</evidence>
<name>A0A1Q9LSN5_9PSEU</name>
<sequence length="665" mass="69839">MTSPPRAELAAGWATALAAAQDVPGGRADELTAALDDLRARARAAEPATAAGAALVAAGYGTAECLRVTVDLLGPALLDEAGPGAFSALAGFTAGFAEAVRDAVVAEQAEVRSTLVRARHEAELARDAGLAHFDGLFSAAPLGMVISTPDRRVVLANDALSDMLEHPRGTIAGDLLDLVHPEEREHLRTRYAELASGEFDRVDERHTRLVTGEGEPVWVRLTATAVHPADGGPARHVTAVENVTDLHLLERKISFEGTHDPLTGLLNRSAFATRLQEALETGADKAVLHLVLDDFAVINSGIGPAAGERLLADVAARLEQLLADLDAVLARTGTEEFAVLLPRAEAGGELVERINDALAEPTWLDGHGVAASASVAVVLRPAPGTAAADLLAATAIALRDLRATGKRQWCLVDAEEDRGRRARSRLAAGMPGAWETGALSLAYEPVWQVPGPDLRRARVLLRWDHPTEGVLDDARCRALLADTGLAVPLARWALHHAADQLAGHVPPYLELTAEQASDPDLVGPVRAALAAAEGLSLGFPVEALCDYDMPAEDNLRVLTDLGVRTVLTGFGRTRGDLACLEDLHFDAVSLDPTVVARVAAAPEGSLFPRAVRDLVALVREAGYAVVVGGVADQAQLDWWVAVGANRACGPLLGTSVPGSELPGRD</sequence>
<dbReference type="Pfam" id="PF00990">
    <property type="entry name" value="GGDEF"/>
    <property type="match status" value="1"/>
</dbReference>
<comment type="caution">
    <text evidence="4">The sequence shown here is derived from an EMBL/GenBank/DDBJ whole genome shotgun (WGS) entry which is preliminary data.</text>
</comment>
<keyword evidence="5" id="KW-1185">Reference proteome</keyword>
<dbReference type="NCBIfam" id="TIGR00229">
    <property type="entry name" value="sensory_box"/>
    <property type="match status" value="1"/>
</dbReference>
<evidence type="ECO:0000259" key="2">
    <source>
        <dbReference type="PROSITE" id="PS50883"/>
    </source>
</evidence>
<dbReference type="CDD" id="cd00130">
    <property type="entry name" value="PAS"/>
    <property type="match status" value="1"/>
</dbReference>
<dbReference type="Gene3D" id="3.20.20.450">
    <property type="entry name" value="EAL domain"/>
    <property type="match status" value="1"/>
</dbReference>
<dbReference type="PROSITE" id="PS50883">
    <property type="entry name" value="EAL"/>
    <property type="match status" value="1"/>
</dbReference>
<evidence type="ECO:0000313" key="4">
    <source>
        <dbReference type="EMBL" id="OLR95028.1"/>
    </source>
</evidence>
<dbReference type="OrthoDB" id="23692at2"/>
<dbReference type="Gene3D" id="3.30.70.270">
    <property type="match status" value="1"/>
</dbReference>
<dbReference type="SUPFAM" id="SSF55073">
    <property type="entry name" value="Nucleotide cyclase"/>
    <property type="match status" value="1"/>
</dbReference>
<dbReference type="CDD" id="cd01948">
    <property type="entry name" value="EAL"/>
    <property type="match status" value="1"/>
</dbReference>
<dbReference type="SMART" id="SM00091">
    <property type="entry name" value="PAS"/>
    <property type="match status" value="1"/>
</dbReference>
<dbReference type="SUPFAM" id="SSF55785">
    <property type="entry name" value="PYP-like sensor domain (PAS domain)"/>
    <property type="match status" value="1"/>
</dbReference>
<dbReference type="InterPro" id="IPR000014">
    <property type="entry name" value="PAS"/>
</dbReference>
<dbReference type="STRING" id="1193682.BJP25_08705"/>
<accession>A0A1Q9LSN5</accession>
<dbReference type="SUPFAM" id="SSF141868">
    <property type="entry name" value="EAL domain-like"/>
    <property type="match status" value="1"/>
</dbReference>
<feature type="domain" description="GGDEF" evidence="3">
    <location>
        <begin position="283"/>
        <end position="414"/>
    </location>
</feature>
<dbReference type="InterPro" id="IPR043128">
    <property type="entry name" value="Rev_trsase/Diguanyl_cyclase"/>
</dbReference>
<gene>
    <name evidence="4" type="ORF">BJP25_08705</name>
</gene>
<feature type="domain" description="PAS" evidence="1">
    <location>
        <begin position="129"/>
        <end position="198"/>
    </location>
</feature>
<dbReference type="SMART" id="SM00052">
    <property type="entry name" value="EAL"/>
    <property type="match status" value="1"/>
</dbReference>
<organism evidence="4 5">
    <name type="scientific">Actinokineospora bangkokensis</name>
    <dbReference type="NCBI Taxonomy" id="1193682"/>
    <lineage>
        <taxon>Bacteria</taxon>
        <taxon>Bacillati</taxon>
        <taxon>Actinomycetota</taxon>
        <taxon>Actinomycetes</taxon>
        <taxon>Pseudonocardiales</taxon>
        <taxon>Pseudonocardiaceae</taxon>
        <taxon>Actinokineospora</taxon>
    </lineage>
</organism>
<dbReference type="Gene3D" id="3.30.450.20">
    <property type="entry name" value="PAS domain"/>
    <property type="match status" value="1"/>
</dbReference>
<dbReference type="PROSITE" id="PS50887">
    <property type="entry name" value="GGDEF"/>
    <property type="match status" value="1"/>
</dbReference>
<evidence type="ECO:0000313" key="5">
    <source>
        <dbReference type="Proteomes" id="UP000186040"/>
    </source>
</evidence>
<dbReference type="Pfam" id="PF13426">
    <property type="entry name" value="PAS_9"/>
    <property type="match status" value="1"/>
</dbReference>
<dbReference type="InterPro" id="IPR035965">
    <property type="entry name" value="PAS-like_dom_sf"/>
</dbReference>
<dbReference type="SMART" id="SM00267">
    <property type="entry name" value="GGDEF"/>
    <property type="match status" value="1"/>
</dbReference>
<dbReference type="NCBIfam" id="TIGR00254">
    <property type="entry name" value="GGDEF"/>
    <property type="match status" value="1"/>
</dbReference>
<dbReference type="Proteomes" id="UP000186040">
    <property type="component" value="Unassembled WGS sequence"/>
</dbReference>
<dbReference type="InterPro" id="IPR029787">
    <property type="entry name" value="Nucleotide_cyclase"/>
</dbReference>
<dbReference type="PROSITE" id="PS50112">
    <property type="entry name" value="PAS"/>
    <property type="match status" value="1"/>
</dbReference>
<dbReference type="InterPro" id="IPR001633">
    <property type="entry name" value="EAL_dom"/>
</dbReference>
<dbReference type="InterPro" id="IPR035919">
    <property type="entry name" value="EAL_sf"/>
</dbReference>
<feature type="domain" description="EAL" evidence="2">
    <location>
        <begin position="423"/>
        <end position="665"/>
    </location>
</feature>
<protein>
    <recommendedName>
        <fullName evidence="6">GGDEF domain-containing protein</fullName>
    </recommendedName>
</protein>
<dbReference type="Pfam" id="PF00563">
    <property type="entry name" value="EAL"/>
    <property type="match status" value="1"/>
</dbReference>
<dbReference type="AlphaFoldDB" id="A0A1Q9LSN5"/>
<dbReference type="PANTHER" id="PTHR44757">
    <property type="entry name" value="DIGUANYLATE CYCLASE DGCP"/>
    <property type="match status" value="1"/>
</dbReference>
<dbReference type="EMBL" id="MKQR01000005">
    <property type="protein sequence ID" value="OLR95028.1"/>
    <property type="molecule type" value="Genomic_DNA"/>
</dbReference>